<name>A0ABY7FJ22_MYAAR</name>
<reference evidence="11" key="1">
    <citation type="submission" date="2022-11" db="EMBL/GenBank/DDBJ databases">
        <title>Centuries of genome instability and evolution in soft-shell clam transmissible cancer (bioRxiv).</title>
        <authorList>
            <person name="Hart S.F.M."/>
            <person name="Yonemitsu M.A."/>
            <person name="Giersch R.M."/>
            <person name="Beal B.F."/>
            <person name="Arriagada G."/>
            <person name="Davis B.W."/>
            <person name="Ostrander E.A."/>
            <person name="Goff S.P."/>
            <person name="Metzger M.J."/>
        </authorList>
    </citation>
    <scope>NUCLEOTIDE SEQUENCE</scope>
    <source>
        <strain evidence="11">MELC-2E11</strain>
        <tissue evidence="11">Siphon/mantle</tissue>
    </source>
</reference>
<evidence type="ECO:0000256" key="8">
    <source>
        <dbReference type="ARBA" id="ARBA00023242"/>
    </source>
</evidence>
<dbReference type="SMART" id="SM00430">
    <property type="entry name" value="HOLI"/>
    <property type="match status" value="1"/>
</dbReference>
<dbReference type="SUPFAM" id="SSF57716">
    <property type="entry name" value="Glucocorticoid receptor-like (DNA-binding domain)"/>
    <property type="match status" value="1"/>
</dbReference>
<proteinExistence type="predicted"/>
<evidence type="ECO:0000313" key="12">
    <source>
        <dbReference type="Proteomes" id="UP001164746"/>
    </source>
</evidence>
<dbReference type="SUPFAM" id="SSF48508">
    <property type="entry name" value="Nuclear receptor ligand-binding domain"/>
    <property type="match status" value="1"/>
</dbReference>
<dbReference type="InterPro" id="IPR001723">
    <property type="entry name" value="Nuclear_hrmn_rcpt"/>
</dbReference>
<keyword evidence="8" id="KW-0539">Nucleus</keyword>
<dbReference type="InterPro" id="IPR000536">
    <property type="entry name" value="Nucl_hrmn_rcpt_lig-bd"/>
</dbReference>
<feature type="region of interest" description="Disordered" evidence="9">
    <location>
        <begin position="1"/>
        <end position="37"/>
    </location>
</feature>
<evidence type="ECO:0000256" key="7">
    <source>
        <dbReference type="ARBA" id="ARBA00023170"/>
    </source>
</evidence>
<dbReference type="SMART" id="SM00399">
    <property type="entry name" value="ZnF_C4"/>
    <property type="match status" value="1"/>
</dbReference>
<dbReference type="Pfam" id="PF00105">
    <property type="entry name" value="zf-C4"/>
    <property type="match status" value="1"/>
</dbReference>
<keyword evidence="1" id="KW-0479">Metal-binding</keyword>
<keyword evidence="3" id="KW-0862">Zinc</keyword>
<dbReference type="Proteomes" id="UP001164746">
    <property type="component" value="Chromosome 12"/>
</dbReference>
<organism evidence="11 12">
    <name type="scientific">Mya arenaria</name>
    <name type="common">Soft-shell clam</name>
    <dbReference type="NCBI Taxonomy" id="6604"/>
    <lineage>
        <taxon>Eukaryota</taxon>
        <taxon>Metazoa</taxon>
        <taxon>Spiralia</taxon>
        <taxon>Lophotrochozoa</taxon>
        <taxon>Mollusca</taxon>
        <taxon>Bivalvia</taxon>
        <taxon>Autobranchia</taxon>
        <taxon>Heteroconchia</taxon>
        <taxon>Euheterodonta</taxon>
        <taxon>Imparidentia</taxon>
        <taxon>Neoheterodontei</taxon>
        <taxon>Myida</taxon>
        <taxon>Myoidea</taxon>
        <taxon>Myidae</taxon>
        <taxon>Mya</taxon>
    </lineage>
</organism>
<dbReference type="PANTHER" id="PTHR24082">
    <property type="entry name" value="NUCLEAR HORMONE RECEPTOR"/>
    <property type="match status" value="1"/>
</dbReference>
<dbReference type="Gene3D" id="1.10.565.10">
    <property type="entry name" value="Retinoid X Receptor"/>
    <property type="match status" value="1"/>
</dbReference>
<evidence type="ECO:0000256" key="2">
    <source>
        <dbReference type="ARBA" id="ARBA00022771"/>
    </source>
</evidence>
<keyword evidence="5" id="KW-0238">DNA-binding</keyword>
<evidence type="ECO:0000256" key="6">
    <source>
        <dbReference type="ARBA" id="ARBA00023163"/>
    </source>
</evidence>
<evidence type="ECO:0000259" key="10">
    <source>
        <dbReference type="PROSITE" id="PS51843"/>
    </source>
</evidence>
<sequence>MMSTGGSREMSDVSEFSGDGPNSSRNEKFPQRKRRLKSERICQTPPCLFQNNCQIDLRTRRFCPHCRLMKCFEIGMKREMILDDGERQARMQKVLENRKRKGKSNDSCPVTIKEEPSESNMLPDQSDSSCMPHSIVELTHADVFPMFFQDNLAVEEPIVDPEFTSKDPQHYRTVSAMEYNLFKSASSIYLETMGELRSDDKIHETDYKNCNDLINNSSEAVKKLVSFCKQMEDFQKVPQKEQLLLLKQCVFSAIIIRSAWFYSIDKDAWNTASGEISAKILKTLVSYNQVYEQHTMFCRKVKTMFSDDPHLFSLVQLLCVFDPMCPNVQNKTAISNLHDKYLLLLRHYLEWKYSFKETPLMFREIVNLLVEIKDVVKVHNMIIVNSDPSQIEPLMLEILDLK</sequence>
<dbReference type="InterPro" id="IPR001628">
    <property type="entry name" value="Znf_hrmn_rcpt"/>
</dbReference>
<dbReference type="PANTHER" id="PTHR24082:SF283">
    <property type="entry name" value="NUCLEAR HORMONE RECEPTOR HR96"/>
    <property type="match status" value="1"/>
</dbReference>
<accession>A0ABY7FJ22</accession>
<feature type="domain" description="NR LBD" evidence="10">
    <location>
        <begin position="177"/>
        <end position="402"/>
    </location>
</feature>
<keyword evidence="7" id="KW-0675">Receptor</keyword>
<gene>
    <name evidence="11" type="ORF">MAR_016179</name>
</gene>
<evidence type="ECO:0000256" key="3">
    <source>
        <dbReference type="ARBA" id="ARBA00022833"/>
    </source>
</evidence>
<keyword evidence="4" id="KW-0805">Transcription regulation</keyword>
<dbReference type="InterPro" id="IPR035500">
    <property type="entry name" value="NHR-like_dom_sf"/>
</dbReference>
<evidence type="ECO:0000256" key="1">
    <source>
        <dbReference type="ARBA" id="ARBA00022723"/>
    </source>
</evidence>
<keyword evidence="12" id="KW-1185">Reference proteome</keyword>
<dbReference type="EMBL" id="CP111023">
    <property type="protein sequence ID" value="WAR22205.1"/>
    <property type="molecule type" value="Genomic_DNA"/>
</dbReference>
<feature type="region of interest" description="Disordered" evidence="9">
    <location>
        <begin position="97"/>
        <end position="128"/>
    </location>
</feature>
<dbReference type="InterPro" id="IPR050234">
    <property type="entry name" value="Nuclear_hormone_rcpt_NR1"/>
</dbReference>
<dbReference type="PRINTS" id="PR00398">
    <property type="entry name" value="STRDHORMONER"/>
</dbReference>
<dbReference type="InterPro" id="IPR013088">
    <property type="entry name" value="Znf_NHR/GATA"/>
</dbReference>
<evidence type="ECO:0000256" key="9">
    <source>
        <dbReference type="SAM" id="MobiDB-lite"/>
    </source>
</evidence>
<evidence type="ECO:0000313" key="11">
    <source>
        <dbReference type="EMBL" id="WAR22205.1"/>
    </source>
</evidence>
<dbReference type="Gene3D" id="3.30.50.10">
    <property type="entry name" value="Erythroid Transcription Factor GATA-1, subunit A"/>
    <property type="match status" value="1"/>
</dbReference>
<protein>
    <submittedName>
        <fullName evidence="11">VDR-like protein</fullName>
    </submittedName>
</protein>
<dbReference type="PROSITE" id="PS51843">
    <property type="entry name" value="NR_LBD"/>
    <property type="match status" value="1"/>
</dbReference>
<evidence type="ECO:0000256" key="4">
    <source>
        <dbReference type="ARBA" id="ARBA00023015"/>
    </source>
</evidence>
<keyword evidence="6" id="KW-0804">Transcription</keyword>
<feature type="compositionally biased region" description="Polar residues" evidence="9">
    <location>
        <begin position="118"/>
        <end position="128"/>
    </location>
</feature>
<evidence type="ECO:0000256" key="5">
    <source>
        <dbReference type="ARBA" id="ARBA00023125"/>
    </source>
</evidence>
<keyword evidence="2" id="KW-0863">Zinc-finger</keyword>